<dbReference type="Gene3D" id="3.40.190.150">
    <property type="entry name" value="Bordetella uptake gene, domain 1"/>
    <property type="match status" value="1"/>
</dbReference>
<feature type="chain" id="PRO_5018230134" evidence="2">
    <location>
        <begin position="26"/>
        <end position="325"/>
    </location>
</feature>
<dbReference type="RefSeq" id="WP_124079136.1">
    <property type="nucleotide sequence ID" value="NZ_UWPJ01000015.1"/>
</dbReference>
<dbReference type="CDD" id="cd13578">
    <property type="entry name" value="PBP2_Bug27"/>
    <property type="match status" value="1"/>
</dbReference>
<dbReference type="PANTHER" id="PTHR42928:SF5">
    <property type="entry name" value="BLR1237 PROTEIN"/>
    <property type="match status" value="1"/>
</dbReference>
<proteinExistence type="inferred from homology"/>
<reference evidence="3 4" key="1">
    <citation type="submission" date="2018-10" db="EMBL/GenBank/DDBJ databases">
        <authorList>
            <person name="Criscuolo A."/>
        </authorList>
    </citation>
    <scope>NUCLEOTIDE SEQUENCE [LARGE SCALE GENOMIC DNA]</scope>
    <source>
        <strain evidence="3">DnA1</strain>
    </source>
</reference>
<dbReference type="InterPro" id="IPR042100">
    <property type="entry name" value="Bug_dom1"/>
</dbReference>
<protein>
    <submittedName>
        <fullName evidence="3">Tripartite tricarboxylate transporter family receptor</fullName>
    </submittedName>
</protein>
<dbReference type="OrthoDB" id="8678477at2"/>
<sequence length="325" mass="34253">MNAFARTACAWLAVGVWLAPAAVSAADYPSRPVKLIDAFAPGGSTDYLARYFASKAGEAWRQPVVVENRPGAAGQIGTAAVAKSAPDGYTLLVLPNEIWSVAPLLYKNLPFNVGRDLMPVASIAKVPIVMTVHPSVPANSVQEFIDYARKNPGKLTFGSAGEGTLHHLSAELFQSMAGIRMVHVPYKGTAPAVVDLVGGQINLVFSPITAVLPHIKAGKLKALAVADTVPVAALPGVPPVAQAGVPGYASQLWVSVVAPKGTPGDVIAKWEQQVQRVMLSDDARATLAGQGIEPEFLPQKDLVERFAADSAKWDKVIREAGIKVE</sequence>
<keyword evidence="4" id="KW-1185">Reference proteome</keyword>
<dbReference type="PIRSF" id="PIRSF017082">
    <property type="entry name" value="YflP"/>
    <property type="match status" value="1"/>
</dbReference>
<gene>
    <name evidence="3" type="ORF">PIGHUM_01678</name>
</gene>
<dbReference type="AlphaFoldDB" id="A0A3P4B383"/>
<keyword evidence="3" id="KW-0675">Receptor</keyword>
<dbReference type="Proteomes" id="UP000277294">
    <property type="component" value="Unassembled WGS sequence"/>
</dbReference>
<dbReference type="EMBL" id="UWPJ01000015">
    <property type="protein sequence ID" value="VCU69615.1"/>
    <property type="molecule type" value="Genomic_DNA"/>
</dbReference>
<evidence type="ECO:0000313" key="4">
    <source>
        <dbReference type="Proteomes" id="UP000277294"/>
    </source>
</evidence>
<dbReference type="Pfam" id="PF03401">
    <property type="entry name" value="TctC"/>
    <property type="match status" value="1"/>
</dbReference>
<dbReference type="PANTHER" id="PTHR42928">
    <property type="entry name" value="TRICARBOXYLATE-BINDING PROTEIN"/>
    <property type="match status" value="1"/>
</dbReference>
<dbReference type="Gene3D" id="3.40.190.10">
    <property type="entry name" value="Periplasmic binding protein-like II"/>
    <property type="match status" value="1"/>
</dbReference>
<comment type="similarity">
    <text evidence="1">Belongs to the UPF0065 (bug) family.</text>
</comment>
<evidence type="ECO:0000256" key="2">
    <source>
        <dbReference type="SAM" id="SignalP"/>
    </source>
</evidence>
<dbReference type="SUPFAM" id="SSF53850">
    <property type="entry name" value="Periplasmic binding protein-like II"/>
    <property type="match status" value="1"/>
</dbReference>
<evidence type="ECO:0000313" key="3">
    <source>
        <dbReference type="EMBL" id="VCU69615.1"/>
    </source>
</evidence>
<dbReference type="InterPro" id="IPR005064">
    <property type="entry name" value="BUG"/>
</dbReference>
<name>A0A3P4B383_9BURK</name>
<organism evidence="3 4">
    <name type="scientific">Pigmentiphaga humi</name>
    <dbReference type="NCBI Taxonomy" id="2478468"/>
    <lineage>
        <taxon>Bacteria</taxon>
        <taxon>Pseudomonadati</taxon>
        <taxon>Pseudomonadota</taxon>
        <taxon>Betaproteobacteria</taxon>
        <taxon>Burkholderiales</taxon>
        <taxon>Alcaligenaceae</taxon>
        <taxon>Pigmentiphaga</taxon>
    </lineage>
</organism>
<accession>A0A3P4B383</accession>
<evidence type="ECO:0000256" key="1">
    <source>
        <dbReference type="ARBA" id="ARBA00006987"/>
    </source>
</evidence>
<keyword evidence="2" id="KW-0732">Signal</keyword>
<feature type="signal peptide" evidence="2">
    <location>
        <begin position="1"/>
        <end position="25"/>
    </location>
</feature>